<dbReference type="InterPro" id="IPR015883">
    <property type="entry name" value="Glyco_hydro_20_cat"/>
</dbReference>
<comment type="similarity">
    <text evidence="2">Belongs to the glycosyl hydrolase 20 family.</text>
</comment>
<evidence type="ECO:0000256" key="3">
    <source>
        <dbReference type="ARBA" id="ARBA00012663"/>
    </source>
</evidence>
<proteinExistence type="inferred from homology"/>
<evidence type="ECO:0000256" key="6">
    <source>
        <dbReference type="PIRSR" id="PIRSR625705-1"/>
    </source>
</evidence>
<evidence type="ECO:0000259" key="8">
    <source>
        <dbReference type="Pfam" id="PF00728"/>
    </source>
</evidence>
<gene>
    <name evidence="10" type="primary">exo</name>
    <name evidence="10" type="ORF">TRFO_06677</name>
</gene>
<dbReference type="GeneID" id="94827939"/>
<comment type="caution">
    <text evidence="10">The sequence shown here is derived from an EMBL/GenBank/DDBJ whole genome shotgun (WGS) entry which is preliminary data.</text>
</comment>
<feature type="domain" description="Beta-hexosaminidase bacterial type N-terminal" evidence="9">
    <location>
        <begin position="17"/>
        <end position="134"/>
    </location>
</feature>
<feature type="chain" id="PRO_5013221467" description="beta-N-acetylhexosaminidase" evidence="7">
    <location>
        <begin position="19"/>
        <end position="641"/>
    </location>
</feature>
<dbReference type="EMBL" id="MLAK01000827">
    <property type="protein sequence ID" value="OHT03438.1"/>
    <property type="molecule type" value="Genomic_DNA"/>
</dbReference>
<keyword evidence="7" id="KW-0732">Signal</keyword>
<evidence type="ECO:0000259" key="9">
    <source>
        <dbReference type="Pfam" id="PF02838"/>
    </source>
</evidence>
<reference evidence="10" key="1">
    <citation type="submission" date="2016-10" db="EMBL/GenBank/DDBJ databases">
        <authorList>
            <person name="Benchimol M."/>
            <person name="Almeida L.G."/>
            <person name="Vasconcelos A.T."/>
            <person name="Perreira-Neves A."/>
            <person name="Rosa I.A."/>
            <person name="Tasca T."/>
            <person name="Bogo M.R."/>
            <person name="de Souza W."/>
        </authorList>
    </citation>
    <scope>NUCLEOTIDE SEQUENCE [LARGE SCALE GENOMIC DNA]</scope>
    <source>
        <strain evidence="10">K</strain>
    </source>
</reference>
<keyword evidence="4" id="KW-0378">Hydrolase</keyword>
<dbReference type="PRINTS" id="PR00738">
    <property type="entry name" value="GLHYDRLASE20"/>
</dbReference>
<dbReference type="RefSeq" id="XP_068356574.1">
    <property type="nucleotide sequence ID" value="XM_068493235.1"/>
</dbReference>
<comment type="catalytic activity">
    <reaction evidence="1">
        <text>Hydrolysis of terminal non-reducing N-acetyl-D-hexosamine residues in N-acetyl-beta-D-hexosaminides.</text>
        <dbReference type="EC" id="3.2.1.52"/>
    </reaction>
</comment>
<dbReference type="CDD" id="cd06563">
    <property type="entry name" value="GH20_chitobiase-like"/>
    <property type="match status" value="1"/>
</dbReference>
<dbReference type="Proteomes" id="UP000179807">
    <property type="component" value="Unassembled WGS sequence"/>
</dbReference>
<dbReference type="InterPro" id="IPR015882">
    <property type="entry name" value="HEX_bac_N"/>
</dbReference>
<evidence type="ECO:0000256" key="1">
    <source>
        <dbReference type="ARBA" id="ARBA00001231"/>
    </source>
</evidence>
<dbReference type="InterPro" id="IPR029018">
    <property type="entry name" value="Hex-like_dom2"/>
</dbReference>
<protein>
    <recommendedName>
        <fullName evidence="3">beta-N-acetylhexosaminidase</fullName>
        <ecNumber evidence="3">3.2.1.52</ecNumber>
    </recommendedName>
</protein>
<dbReference type="GO" id="GO:0005975">
    <property type="term" value="P:carbohydrate metabolic process"/>
    <property type="evidence" value="ECO:0007669"/>
    <property type="project" value="InterPro"/>
</dbReference>
<name>A0A1J4K109_9EUKA</name>
<dbReference type="PANTHER" id="PTHR22600">
    <property type="entry name" value="BETA-HEXOSAMINIDASE"/>
    <property type="match status" value="1"/>
</dbReference>
<keyword evidence="11" id="KW-1185">Reference proteome</keyword>
<dbReference type="EC" id="3.2.1.52" evidence="3"/>
<dbReference type="InterPro" id="IPR025705">
    <property type="entry name" value="Beta_hexosaminidase_sua/sub"/>
</dbReference>
<organism evidence="10 11">
    <name type="scientific">Tritrichomonas foetus</name>
    <dbReference type="NCBI Taxonomy" id="1144522"/>
    <lineage>
        <taxon>Eukaryota</taxon>
        <taxon>Metamonada</taxon>
        <taxon>Parabasalia</taxon>
        <taxon>Tritrichomonadida</taxon>
        <taxon>Tritrichomonadidae</taxon>
        <taxon>Tritrichomonas</taxon>
    </lineage>
</organism>
<dbReference type="PANTHER" id="PTHR22600:SF57">
    <property type="entry name" value="BETA-N-ACETYLHEXOSAMINIDASE"/>
    <property type="match status" value="1"/>
</dbReference>
<dbReference type="SUPFAM" id="SSF55545">
    <property type="entry name" value="beta-N-acetylhexosaminidase-like domain"/>
    <property type="match status" value="1"/>
</dbReference>
<dbReference type="Gene3D" id="3.20.20.80">
    <property type="entry name" value="Glycosidases"/>
    <property type="match status" value="1"/>
</dbReference>
<dbReference type="Pfam" id="PF02838">
    <property type="entry name" value="Glyco_hydro_20b"/>
    <property type="match status" value="1"/>
</dbReference>
<evidence type="ECO:0000256" key="2">
    <source>
        <dbReference type="ARBA" id="ARBA00006285"/>
    </source>
</evidence>
<accession>A0A1J4K109</accession>
<dbReference type="SUPFAM" id="SSF51445">
    <property type="entry name" value="(Trans)glycosidases"/>
    <property type="match status" value="1"/>
</dbReference>
<feature type="active site" description="Proton donor" evidence="6">
    <location>
        <position position="325"/>
    </location>
</feature>
<dbReference type="GO" id="GO:0004563">
    <property type="term" value="F:beta-N-acetylhexosaminidase activity"/>
    <property type="evidence" value="ECO:0007669"/>
    <property type="project" value="UniProtKB-EC"/>
</dbReference>
<dbReference type="Pfam" id="PF00728">
    <property type="entry name" value="Glyco_hydro_20"/>
    <property type="match status" value="1"/>
</dbReference>
<dbReference type="GO" id="GO:0016020">
    <property type="term" value="C:membrane"/>
    <property type="evidence" value="ECO:0007669"/>
    <property type="project" value="TreeGrafter"/>
</dbReference>
<dbReference type="InterPro" id="IPR017853">
    <property type="entry name" value="GH"/>
</dbReference>
<feature type="signal peptide" evidence="7">
    <location>
        <begin position="1"/>
        <end position="18"/>
    </location>
</feature>
<dbReference type="OrthoDB" id="428480at2759"/>
<dbReference type="GO" id="GO:0030203">
    <property type="term" value="P:glycosaminoglycan metabolic process"/>
    <property type="evidence" value="ECO:0007669"/>
    <property type="project" value="TreeGrafter"/>
</dbReference>
<sequence length="641" mass="73193">MFALLFALALSKPQFVNILPYPVEITINEGVWELKSTDKIQYDSNSDEMKDVATVCAEFLRKVTGFELPLVTSAISSGIVFKQISLDQAESYKLSVTSEKVVISANDRDGYFYGYQSLLQLLPIAVFSDSVQLTRWIAQNVEIYDYPRFQWRGVMVDTSRHFNTVESLKSVVDAMAMNKLNILHLHLNDDQGWRLEIKKYPKLIEVGSVRKQSPVKWNRDTLDGTQYGPYYYTQEEMRDLVAYAKKRSVKIVAEIEMPGHTLAGLAAYPEYSCTGGPFEPWCYWGVSGDVFCAGNDATFDFLKDILLEVFDIFDQTVYIHCGGDECPKGRWQNCPKCQARMKELGLTDWNSLETWFLEYMSKWIMSQGKRLIGWDEMMEGGLPEGSIVMSWRSTSAGQEAARAGHDVVMADWGSLYLDRWQFPSDLDPYEYNNYICTTRLIWGYDPRQGLDSEAQKHVLGVQTSQWAEYVWGMDDLQYKTFPRSCATAEIGWLPLDKKDWNRFVKIVTECQIPRLQKIGFNAAPLAIHPNAEWLKNEIPEQWTTVQWPITGAINQKGRYEIIFVHNGGPSSLKIRNVKLIFNEAVVASDDHEGKAGEIPENNIYSINQQTDPISGMKVYISAEVKSEDGTDSHGHVYLYHL</sequence>
<dbReference type="VEuPathDB" id="TrichDB:TRFO_06677"/>
<evidence type="ECO:0000256" key="7">
    <source>
        <dbReference type="SAM" id="SignalP"/>
    </source>
</evidence>
<keyword evidence="5" id="KW-0326">Glycosidase</keyword>
<dbReference type="Gene3D" id="3.30.379.10">
    <property type="entry name" value="Chitobiase/beta-hexosaminidase domain 2-like"/>
    <property type="match status" value="1"/>
</dbReference>
<evidence type="ECO:0000256" key="5">
    <source>
        <dbReference type="ARBA" id="ARBA00023295"/>
    </source>
</evidence>
<dbReference type="AlphaFoldDB" id="A0A1J4K109"/>
<evidence type="ECO:0000256" key="4">
    <source>
        <dbReference type="ARBA" id="ARBA00022801"/>
    </source>
</evidence>
<evidence type="ECO:0000313" key="11">
    <source>
        <dbReference type="Proteomes" id="UP000179807"/>
    </source>
</evidence>
<feature type="domain" description="Glycoside hydrolase family 20 catalytic" evidence="8">
    <location>
        <begin position="149"/>
        <end position="493"/>
    </location>
</feature>
<evidence type="ECO:0000313" key="10">
    <source>
        <dbReference type="EMBL" id="OHT03438.1"/>
    </source>
</evidence>